<dbReference type="CDD" id="cd20404">
    <property type="entry name" value="Tudor_Agenet_AtEML-like"/>
    <property type="match status" value="1"/>
</dbReference>
<feature type="compositionally biased region" description="Basic and acidic residues" evidence="8">
    <location>
        <begin position="945"/>
        <end position="967"/>
    </location>
</feature>
<evidence type="ECO:0000256" key="6">
    <source>
        <dbReference type="ARBA" id="ARBA00023242"/>
    </source>
</evidence>
<feature type="compositionally biased region" description="Basic and acidic residues" evidence="8">
    <location>
        <begin position="510"/>
        <end position="530"/>
    </location>
</feature>
<comment type="caution">
    <text evidence="10">The sequence shown here is derived from an EMBL/GenBank/DDBJ whole genome shotgun (WGS) entry which is preliminary data.</text>
</comment>
<keyword evidence="3" id="KW-0227">DNA damage</keyword>
<evidence type="ECO:0000313" key="11">
    <source>
        <dbReference type="Proteomes" id="UP000215914"/>
    </source>
</evidence>
<dbReference type="Gene3D" id="2.30.30.140">
    <property type="match status" value="1"/>
</dbReference>
<organism evidence="10 11">
    <name type="scientific">Helianthus annuus</name>
    <name type="common">Common sunflower</name>
    <dbReference type="NCBI Taxonomy" id="4232"/>
    <lineage>
        <taxon>Eukaryota</taxon>
        <taxon>Viridiplantae</taxon>
        <taxon>Streptophyta</taxon>
        <taxon>Embryophyta</taxon>
        <taxon>Tracheophyta</taxon>
        <taxon>Spermatophyta</taxon>
        <taxon>Magnoliopsida</taxon>
        <taxon>eudicotyledons</taxon>
        <taxon>Gunneridae</taxon>
        <taxon>Pentapetalae</taxon>
        <taxon>asterids</taxon>
        <taxon>campanulids</taxon>
        <taxon>Asterales</taxon>
        <taxon>Asteraceae</taxon>
        <taxon>Asteroideae</taxon>
        <taxon>Heliantheae alliance</taxon>
        <taxon>Heliantheae</taxon>
        <taxon>Helianthus</taxon>
    </lineage>
</organism>
<evidence type="ECO:0000313" key="10">
    <source>
        <dbReference type="EMBL" id="KAF5753640.1"/>
    </source>
</evidence>
<dbReference type="Gramene" id="mRNA:HanXRQr2_Chr17g0782361">
    <property type="protein sequence ID" value="mRNA:HanXRQr2_Chr17g0782361"/>
    <property type="gene ID" value="HanXRQr2_Chr17g0782361"/>
</dbReference>
<dbReference type="GO" id="GO:0035825">
    <property type="term" value="P:homologous recombination"/>
    <property type="evidence" value="ECO:0007669"/>
    <property type="project" value="UniProtKB-ARBA"/>
</dbReference>
<evidence type="ECO:0000259" key="9">
    <source>
        <dbReference type="SMART" id="SM00333"/>
    </source>
</evidence>
<feature type="region of interest" description="Disordered" evidence="8">
    <location>
        <begin position="404"/>
        <end position="436"/>
    </location>
</feature>
<feature type="compositionally biased region" description="Basic and acidic residues" evidence="8">
    <location>
        <begin position="877"/>
        <end position="901"/>
    </location>
</feature>
<keyword evidence="5" id="KW-0234">DNA repair</keyword>
<keyword evidence="4" id="KW-0498">Mitosis</keyword>
<keyword evidence="2" id="KW-0132">Cell division</keyword>
<protein>
    <submittedName>
        <fullName evidence="10">Sister chromatid cohesion protein Pds5</fullName>
    </submittedName>
</protein>
<feature type="compositionally biased region" description="Basic and acidic residues" evidence="8">
    <location>
        <begin position="457"/>
        <end position="476"/>
    </location>
</feature>
<feature type="compositionally biased region" description="Basic and acidic residues" evidence="8">
    <location>
        <begin position="593"/>
        <end position="608"/>
    </location>
</feature>
<dbReference type="PANTHER" id="PTHR12663">
    <property type="entry name" value="ANDROGEN INDUCED INHIBITOR OF PROLIFERATION AS3 / PDS5-RELATED"/>
    <property type="match status" value="1"/>
</dbReference>
<feature type="compositionally biased region" description="Basic and acidic residues" evidence="8">
    <location>
        <begin position="675"/>
        <end position="686"/>
    </location>
</feature>
<dbReference type="AlphaFoldDB" id="A0A9K3GSB6"/>
<dbReference type="EMBL" id="MNCJ02000332">
    <property type="protein sequence ID" value="KAF5753640.1"/>
    <property type="molecule type" value="Genomic_DNA"/>
</dbReference>
<feature type="compositionally biased region" description="Basic and acidic residues" evidence="8">
    <location>
        <begin position="721"/>
        <end position="739"/>
    </location>
</feature>
<feature type="compositionally biased region" description="Low complexity" evidence="8">
    <location>
        <begin position="707"/>
        <end position="717"/>
    </location>
</feature>
<evidence type="ECO:0000256" key="1">
    <source>
        <dbReference type="ARBA" id="ARBA00004123"/>
    </source>
</evidence>
<dbReference type="GO" id="GO:0006281">
    <property type="term" value="P:DNA repair"/>
    <property type="evidence" value="ECO:0007669"/>
    <property type="project" value="UniProtKB-KW"/>
</dbReference>
<keyword evidence="7" id="KW-0131">Cell cycle</keyword>
<evidence type="ECO:0000256" key="5">
    <source>
        <dbReference type="ARBA" id="ARBA00023204"/>
    </source>
</evidence>
<dbReference type="SUPFAM" id="SSF63748">
    <property type="entry name" value="Tudor/PWWP/MBT"/>
    <property type="match status" value="1"/>
</dbReference>
<dbReference type="InterPro" id="IPR002999">
    <property type="entry name" value="Tudor"/>
</dbReference>
<feature type="domain" description="Tudor" evidence="9">
    <location>
        <begin position="794"/>
        <end position="852"/>
    </location>
</feature>
<dbReference type="InterPro" id="IPR016024">
    <property type="entry name" value="ARM-type_fold"/>
</dbReference>
<dbReference type="GO" id="GO:0005634">
    <property type="term" value="C:nucleus"/>
    <property type="evidence" value="ECO:0000318"/>
    <property type="project" value="GO_Central"/>
</dbReference>
<feature type="compositionally biased region" description="Basic residues" evidence="8">
    <location>
        <begin position="910"/>
        <end position="923"/>
    </location>
</feature>
<dbReference type="SMART" id="SM00333">
    <property type="entry name" value="TUDOR"/>
    <property type="match status" value="1"/>
</dbReference>
<proteinExistence type="predicted"/>
<gene>
    <name evidence="10" type="ORF">HanXRQr2_Chr17g0782361</name>
</gene>
<feature type="region of interest" description="Disordered" evidence="8">
    <location>
        <begin position="322"/>
        <end position="356"/>
    </location>
</feature>
<evidence type="ECO:0000256" key="4">
    <source>
        <dbReference type="ARBA" id="ARBA00022776"/>
    </source>
</evidence>
<reference evidence="10" key="1">
    <citation type="journal article" date="2017" name="Nature">
        <title>The sunflower genome provides insights into oil metabolism, flowering and Asterid evolution.</title>
        <authorList>
            <person name="Badouin H."/>
            <person name="Gouzy J."/>
            <person name="Grassa C.J."/>
            <person name="Murat F."/>
            <person name="Staton S.E."/>
            <person name="Cottret L."/>
            <person name="Lelandais-Briere C."/>
            <person name="Owens G.L."/>
            <person name="Carrere S."/>
            <person name="Mayjonade B."/>
            <person name="Legrand L."/>
            <person name="Gill N."/>
            <person name="Kane N.C."/>
            <person name="Bowers J.E."/>
            <person name="Hubner S."/>
            <person name="Bellec A."/>
            <person name="Berard A."/>
            <person name="Berges H."/>
            <person name="Blanchet N."/>
            <person name="Boniface M.C."/>
            <person name="Brunel D."/>
            <person name="Catrice O."/>
            <person name="Chaidir N."/>
            <person name="Claudel C."/>
            <person name="Donnadieu C."/>
            <person name="Faraut T."/>
            <person name="Fievet G."/>
            <person name="Helmstetter N."/>
            <person name="King M."/>
            <person name="Knapp S.J."/>
            <person name="Lai Z."/>
            <person name="Le Paslier M.C."/>
            <person name="Lippi Y."/>
            <person name="Lorenzon L."/>
            <person name="Mandel J.R."/>
            <person name="Marage G."/>
            <person name="Marchand G."/>
            <person name="Marquand E."/>
            <person name="Bret-Mestries E."/>
            <person name="Morien E."/>
            <person name="Nambeesan S."/>
            <person name="Nguyen T."/>
            <person name="Pegot-Espagnet P."/>
            <person name="Pouilly N."/>
            <person name="Raftis F."/>
            <person name="Sallet E."/>
            <person name="Schiex T."/>
            <person name="Thomas J."/>
            <person name="Vandecasteele C."/>
            <person name="Vares D."/>
            <person name="Vear F."/>
            <person name="Vautrin S."/>
            <person name="Crespi M."/>
            <person name="Mangin B."/>
            <person name="Burke J.M."/>
            <person name="Salse J."/>
            <person name="Munos S."/>
            <person name="Vincourt P."/>
            <person name="Rieseberg L.H."/>
            <person name="Langlade N.B."/>
        </authorList>
    </citation>
    <scope>NUCLEOTIDE SEQUENCE</scope>
    <source>
        <tissue evidence="10">Leaves</tissue>
    </source>
</reference>
<feature type="compositionally biased region" description="Acidic residues" evidence="8">
    <location>
        <begin position="687"/>
        <end position="696"/>
    </location>
</feature>
<dbReference type="Pfam" id="PF20168">
    <property type="entry name" value="PDS5"/>
    <property type="match status" value="1"/>
</dbReference>
<dbReference type="GO" id="GO:0007064">
    <property type="term" value="P:mitotic sister chromatid cohesion"/>
    <property type="evidence" value="ECO:0000318"/>
    <property type="project" value="GO_Central"/>
</dbReference>
<comment type="subcellular location">
    <subcellularLocation>
        <location evidence="1">Nucleus</location>
    </subcellularLocation>
</comment>
<evidence type="ECO:0000256" key="3">
    <source>
        <dbReference type="ARBA" id="ARBA00022763"/>
    </source>
</evidence>
<feature type="region of interest" description="Disordered" evidence="8">
    <location>
        <begin position="454"/>
        <end position="751"/>
    </location>
</feature>
<dbReference type="Proteomes" id="UP000215914">
    <property type="component" value="Unassembled WGS sequence"/>
</dbReference>
<evidence type="ECO:0000256" key="7">
    <source>
        <dbReference type="ARBA" id="ARBA00023306"/>
    </source>
</evidence>
<feature type="compositionally biased region" description="Basic residues" evidence="8">
    <location>
        <begin position="423"/>
        <end position="435"/>
    </location>
</feature>
<feature type="region of interest" description="Disordered" evidence="8">
    <location>
        <begin position="868"/>
        <end position="967"/>
    </location>
</feature>
<dbReference type="OrthoDB" id="200660at2759"/>
<evidence type="ECO:0000256" key="8">
    <source>
        <dbReference type="SAM" id="MobiDB-lite"/>
    </source>
</evidence>
<sequence length="967" mass="106549">MVTADGDHGEISKLEFRPQPKVEDAEIELRRQLKEAGRLLSKSPDSVEELLFILDQLWRLLLLVDQSPNNAMQDALSSPTKALVAGSLLEHPSMDVKVSVASCLCEVTRITAPDAPYTDEELKGVFRCIVSSLENLSDESSRFYNKRVSIIDSISKVRSCIIMLDLECFDLIVKMFEHFLNTVRDHHHGIVFSSMVNIMALVLEESEDISLDMLKPLLKSVKNIEGVLPVARELGEEVIKKSADKIRPYLNKAMTDLNDSLAQYSQVVTSVCEGTPQFAENNAESASVHEKVVDTAPAVVSSEDAAPVTSNGDMVIGNEENVDAQQSKNPEEAVDVNDAGDTNDTSAKSAEPVVESVHVENTAEKSAEMAKSAEPVVETVHVENKAEKSAEIVVSVEKTLESEVTNAPAQSGSQQEESQTKVQIKKGIRSKKKGLTRTDRPLTVVALTTVNEVTSDPEMRSPKRIRKLTEKAEENNNKPSVTTGDSGPKPAKRSRKKVGGGGSVAKKPKVSGEEVPESKKSKPDDNKEAEAGGSKVKPAKRSRKKANETDSAPKQPSGKKVQKSKVITKSSEDKDEETDSDNTPLKSKQSKKSKPDDNKEAEAGDSKVKPAKRSRKKDNETDSAAKQPSGKKVQKSRVIMKPSEDKDIENKDEETDSDNTPLKPSENKDEETETDSDRKIRNVSENRDEEETETDSDNIPLKLSAQRVSKSRSSVVKSRSKIKDGKKQGRGKNVEEKNQTKSLSEDDDGMDVSLQSVLKKATKVKGNLEGAFSTGSKRKRSVTKKKVTETIKYDDSLVGQKVKVWWPEDKMYYEGVVESFNSAETKHKVLYVDGDEETLNLRKEKWEFIKEFSTPNKEVVVAVEVQNTDILPDMAEGENKVSAKEVESKTDKETKKDDKKATPKKMVYSRGKKGSKSKTKTKTKSLGDNVKESGSGNAAEETESVTEKSTETPKTGSKTEKKNREMS</sequence>
<dbReference type="GO" id="GO:0051301">
    <property type="term" value="P:cell division"/>
    <property type="evidence" value="ECO:0007669"/>
    <property type="project" value="UniProtKB-KW"/>
</dbReference>
<dbReference type="GO" id="GO:0140670">
    <property type="term" value="F:cohesin unloader activity"/>
    <property type="evidence" value="ECO:0000318"/>
    <property type="project" value="GO_Central"/>
</dbReference>
<feature type="compositionally biased region" description="Polar residues" evidence="8">
    <location>
        <begin position="404"/>
        <end position="422"/>
    </location>
</feature>
<dbReference type="InterPro" id="IPR039776">
    <property type="entry name" value="Pds5"/>
</dbReference>
<reference evidence="10" key="2">
    <citation type="submission" date="2020-06" db="EMBL/GenBank/DDBJ databases">
        <title>Helianthus annuus Genome sequencing and assembly Release 2.</title>
        <authorList>
            <person name="Gouzy J."/>
            <person name="Langlade N."/>
            <person name="Munos S."/>
        </authorList>
    </citation>
    <scope>NUCLEOTIDE SEQUENCE</scope>
    <source>
        <tissue evidence="10">Leaves</tissue>
    </source>
</reference>
<accession>A0A9K3GSB6</accession>
<keyword evidence="11" id="KW-1185">Reference proteome</keyword>
<dbReference type="GO" id="GO:0000785">
    <property type="term" value="C:chromatin"/>
    <property type="evidence" value="ECO:0000318"/>
    <property type="project" value="GO_Central"/>
</dbReference>
<name>A0A9K3GSB6_HELAN</name>
<evidence type="ECO:0000256" key="2">
    <source>
        <dbReference type="ARBA" id="ARBA00022618"/>
    </source>
</evidence>
<keyword evidence="6" id="KW-0539">Nucleus</keyword>
<dbReference type="SUPFAM" id="SSF48371">
    <property type="entry name" value="ARM repeat"/>
    <property type="match status" value="1"/>
</dbReference>
<dbReference type="PANTHER" id="PTHR12663:SF3">
    <property type="entry name" value="SISTER CHROMATID COHESION PROTEIN PDS5 HOMOLOG C"/>
    <property type="match status" value="1"/>
</dbReference>